<sequence>MANALTEFKEREILPRLLQSGYITTAFPRWEFKERGSKWVTPYHVSGDRSKSSLDQSYIYKNGNSLHDQNGDKLSIVDLYMRETGQDYPTALRSLADLCGVGHLFPEFDSEEARAYKETQDRREEANARFVSALWSGTSEANRVLDYLRSRRWTDEEIRSTGFGYADEELVALLPYCDTHRKEDEKPNTLIGRSHRLTIPYRGGSSLYGFKFRDIDHSEKEAQAKAQGQEYKIKKYQNTFGLSRNADFFGIPLSVDDIVVVEGELDALHPKAKGADNVVATTGGKATSDQIDAALRRGVKRFTLLYDNDDAGRGFIADSVKAIEARGAEVYIAYFPEGVKDADEYLETHSLEDWNSLIKAATPSYYYHYDIIRNKYISLQDAQGGELTMKQREDFFSEVEALLNSPSMIQRPHNRELIKDELRKEEQYLRFSLSDFEEWADRAYLRKQAQDRRQAIVNASTSIASLLQEGKTDEALMLMRETASKQGAQDKATEFSKVFSPLSSANFDSYLSEIPEGIPTGITFKEGHNETKLTLNSGLTFICGYRGHGKTSFLNNIALNEVKRNIYLRTGKSVLYFSYEVDKRRLIADLLNTYVNDPELQRSRTPIDAIHSYFKGNGEQHFNSRDPRKDGLSHYQYFLRRKEEFQRDYIGSGNLIIVDEAYKVEKLLDAIRYYLSLYRPSIVCIDYAQLIYSEDYSRLRTEEIKKVVNDIKDFANKEGIPFVLAAQFNREVYTPVSVDTRNIGEGGDFERIADTCIGLFNLKELRGGIKGQKDEEAEAKKLLSRLTGESITELAPIPNKLFVRLMKRRYGYYPIDTLLDWEGRTKKITLNDEDELLKRPEDAYETPTQSPEQEQTDEPCPF</sequence>
<dbReference type="AlphaFoldDB" id="A0A0H5PYI4"/>
<name>A0A0H5PYI4_9ZZZZ</name>
<dbReference type="EMBL" id="LN852889">
    <property type="protein sequence ID" value="CRY94204.1"/>
    <property type="molecule type" value="Genomic_DNA"/>
</dbReference>
<evidence type="ECO:0000259" key="2">
    <source>
        <dbReference type="Pfam" id="PF03796"/>
    </source>
</evidence>
<evidence type="ECO:0000313" key="3">
    <source>
        <dbReference type="EMBL" id="CRY94204.1"/>
    </source>
</evidence>
<dbReference type="Pfam" id="PF03796">
    <property type="entry name" value="DnaB_C"/>
    <property type="match status" value="1"/>
</dbReference>
<dbReference type="Pfam" id="PF13155">
    <property type="entry name" value="Toprim_2"/>
    <property type="match status" value="1"/>
</dbReference>
<dbReference type="Gene3D" id="3.40.50.300">
    <property type="entry name" value="P-loop containing nucleotide triphosphate hydrolases"/>
    <property type="match status" value="1"/>
</dbReference>
<reference evidence="3" key="1">
    <citation type="submission" date="2015-06" db="EMBL/GenBank/DDBJ databases">
        <authorList>
            <person name="Joergensen T."/>
        </authorList>
    </citation>
    <scope>NUCLEOTIDE SEQUENCE</scope>
    <source>
        <plasmid evidence="3">pRGRH0210</plasmid>
    </source>
</reference>
<dbReference type="Gene3D" id="3.40.1360.10">
    <property type="match status" value="1"/>
</dbReference>
<evidence type="ECO:0000256" key="1">
    <source>
        <dbReference type="SAM" id="MobiDB-lite"/>
    </source>
</evidence>
<organism evidence="3">
    <name type="scientific">uncultured prokaryote</name>
    <dbReference type="NCBI Taxonomy" id="198431"/>
    <lineage>
        <taxon>unclassified sequences</taxon>
        <taxon>environmental samples</taxon>
    </lineage>
</organism>
<keyword evidence="3" id="KW-0614">Plasmid</keyword>
<dbReference type="GO" id="GO:0005524">
    <property type="term" value="F:ATP binding"/>
    <property type="evidence" value="ECO:0007669"/>
    <property type="project" value="InterPro"/>
</dbReference>
<accession>A0A0H5PYI4</accession>
<dbReference type="InterPro" id="IPR034151">
    <property type="entry name" value="TOPRIM_DnaG_bac"/>
</dbReference>
<dbReference type="InterPro" id="IPR007694">
    <property type="entry name" value="DNA_helicase_DnaB-like_C"/>
</dbReference>
<dbReference type="PANTHER" id="PTHR30313:SF2">
    <property type="entry name" value="DNA PRIMASE"/>
    <property type="match status" value="1"/>
</dbReference>
<geneLocation type="plasmid" evidence="3">
    <name>pRGRH0210</name>
</geneLocation>
<dbReference type="GO" id="GO:0003678">
    <property type="term" value="F:DNA helicase activity"/>
    <property type="evidence" value="ECO:0007669"/>
    <property type="project" value="InterPro"/>
</dbReference>
<feature type="domain" description="SF4 helicase" evidence="2">
    <location>
        <begin position="653"/>
        <end position="758"/>
    </location>
</feature>
<dbReference type="GO" id="GO:0006269">
    <property type="term" value="P:DNA replication, synthesis of primer"/>
    <property type="evidence" value="ECO:0007669"/>
    <property type="project" value="TreeGrafter"/>
</dbReference>
<dbReference type="SUPFAM" id="SSF56731">
    <property type="entry name" value="DNA primase core"/>
    <property type="match status" value="1"/>
</dbReference>
<protein>
    <recommendedName>
        <fullName evidence="2">SF4 helicase domain-containing protein</fullName>
    </recommendedName>
</protein>
<dbReference type="SUPFAM" id="SSF52540">
    <property type="entry name" value="P-loop containing nucleoside triphosphate hydrolases"/>
    <property type="match status" value="1"/>
</dbReference>
<dbReference type="PANTHER" id="PTHR30313">
    <property type="entry name" value="DNA PRIMASE"/>
    <property type="match status" value="1"/>
</dbReference>
<proteinExistence type="predicted"/>
<feature type="region of interest" description="Disordered" evidence="1">
    <location>
        <begin position="831"/>
        <end position="862"/>
    </location>
</feature>
<dbReference type="CDD" id="cd03364">
    <property type="entry name" value="TOPRIM_DnaG_primases"/>
    <property type="match status" value="1"/>
</dbReference>
<reference evidence="3" key="2">
    <citation type="submission" date="2015-07" db="EMBL/GenBank/DDBJ databases">
        <title>Plasmids, circular viruses and viroids from rat gut.</title>
        <authorList>
            <person name="Jorgensen T.J."/>
            <person name="Hansen M.A."/>
            <person name="Xu Z."/>
            <person name="Tabak M.A."/>
            <person name="Sorensen S.J."/>
            <person name="Hansen L.H."/>
        </authorList>
    </citation>
    <scope>NUCLEOTIDE SEQUENCE</scope>
    <source>
        <plasmid evidence="3">pRGRH0210</plasmid>
    </source>
</reference>
<dbReference type="InterPro" id="IPR027417">
    <property type="entry name" value="P-loop_NTPase"/>
</dbReference>
<dbReference type="InterPro" id="IPR050219">
    <property type="entry name" value="DnaG_primase"/>
</dbReference>